<dbReference type="AlphaFoldDB" id="Q8MSF6"/>
<name>Q8MSF6_DROME</name>
<organism evidence="1">
    <name type="scientific">Drosophila melanogaster</name>
    <name type="common">Fruit fly</name>
    <dbReference type="NCBI Taxonomy" id="7227"/>
    <lineage>
        <taxon>Eukaryota</taxon>
        <taxon>Metazoa</taxon>
        <taxon>Ecdysozoa</taxon>
        <taxon>Arthropoda</taxon>
        <taxon>Hexapoda</taxon>
        <taxon>Insecta</taxon>
        <taxon>Pterygota</taxon>
        <taxon>Neoptera</taxon>
        <taxon>Endopterygota</taxon>
        <taxon>Diptera</taxon>
        <taxon>Brachycera</taxon>
        <taxon>Muscomorpha</taxon>
        <taxon>Ephydroidea</taxon>
        <taxon>Drosophilidae</taxon>
        <taxon>Drosophila</taxon>
        <taxon>Sophophora</taxon>
    </lineage>
</organism>
<reference evidence="1" key="1">
    <citation type="submission" date="2002-06" db="EMBL/GenBank/DDBJ databases">
        <authorList>
            <person name="Stapleton M."/>
            <person name="Brokstein P."/>
            <person name="Hong L."/>
            <person name="Agbayani A."/>
            <person name="Carlson J."/>
            <person name="Champe M."/>
            <person name="Chavez C."/>
            <person name="Dorsett V."/>
            <person name="Dresnek D."/>
            <person name="Farfan D."/>
            <person name="Frise E."/>
            <person name="George R."/>
            <person name="Gonzalez M."/>
            <person name="Guarin H."/>
            <person name="Kronmiller B."/>
            <person name="Li P."/>
            <person name="Liao G."/>
            <person name="Miranda A."/>
            <person name="Mungall C.J."/>
            <person name="Nunoo J."/>
            <person name="Pacleb J."/>
            <person name="Paragas V."/>
            <person name="Park S."/>
            <person name="Patel S."/>
            <person name="Phouanenavong S."/>
            <person name="Wan K."/>
            <person name="Yu C."/>
            <person name="Lewis S.E."/>
            <person name="Rubin G.M."/>
            <person name="Celniker S."/>
        </authorList>
    </citation>
    <scope>NUCLEOTIDE SEQUENCE</scope>
</reference>
<evidence type="ECO:0000313" key="2">
    <source>
        <dbReference type="FlyBase" id="FBgn0010905"/>
    </source>
</evidence>
<dbReference type="AGR" id="FB:FBgn0010905"/>
<evidence type="ECO:0000313" key="1">
    <source>
        <dbReference type="EMBL" id="AAM50711.1"/>
    </source>
</evidence>
<gene>
    <name evidence="2" type="primary">Spn</name>
    <name evidence="2" type="ORF">CG16757</name>
</gene>
<dbReference type="GO" id="GO:0045179">
    <property type="term" value="C:apical cortex"/>
    <property type="evidence" value="ECO:0007005"/>
    <property type="project" value="FlyBase"/>
</dbReference>
<dbReference type="FlyBase" id="FBgn0010905">
    <property type="gene designation" value="Spn"/>
</dbReference>
<dbReference type="EMBL" id="AY118851">
    <property type="protein sequence ID" value="AAM50711.1"/>
    <property type="molecule type" value="mRNA"/>
</dbReference>
<dbReference type="GO" id="GO:1905519">
    <property type="term" value="P:negative regulation of presynaptic active zone assembly"/>
    <property type="evidence" value="ECO:0000315"/>
    <property type="project" value="FlyBase"/>
</dbReference>
<dbReference type="OrthoDB" id="62701at2759"/>
<accession>Q8MSF6</accession>
<dbReference type="GO" id="GO:0042043">
    <property type="term" value="F:neurexin family protein binding"/>
    <property type="evidence" value="ECO:0000353"/>
    <property type="project" value="FlyBase"/>
</dbReference>
<feature type="non-terminal residue" evidence="1">
    <location>
        <position position="1"/>
    </location>
</feature>
<proteinExistence type="evidence at transcript level"/>
<protein>
    <submittedName>
        <fullName evidence="1">GM16129p</fullName>
    </submittedName>
</protein>
<sequence>KRTRFRREFNRCKNINNKYKLPRVLSSYDDRVIFFIVQLTSFEIGYIREFRVASI</sequence>